<dbReference type="SUPFAM" id="SSF54593">
    <property type="entry name" value="Glyoxalase/Bleomycin resistance protein/Dihydroxybiphenyl dioxygenase"/>
    <property type="match status" value="2"/>
</dbReference>
<accession>A0A6P7THX7</accession>
<dbReference type="Gene3D" id="3.10.180.10">
    <property type="entry name" value="2,3-Dihydroxybiphenyl 1,2-Dioxygenase, domain 1"/>
    <property type="match status" value="2"/>
</dbReference>
<evidence type="ECO:0000256" key="2">
    <source>
        <dbReference type="ARBA" id="ARBA00022737"/>
    </source>
</evidence>
<feature type="domain" description="VOC" evidence="3">
    <location>
        <begin position="152"/>
        <end position="271"/>
    </location>
</feature>
<dbReference type="CDD" id="cd16357">
    <property type="entry name" value="GLOD4_C"/>
    <property type="match status" value="1"/>
</dbReference>
<proteinExistence type="inferred from homology"/>
<organism evidence="4 5">
    <name type="scientific">Octopus sinensis</name>
    <name type="common">East Asian common octopus</name>
    <dbReference type="NCBI Taxonomy" id="2607531"/>
    <lineage>
        <taxon>Eukaryota</taxon>
        <taxon>Metazoa</taxon>
        <taxon>Spiralia</taxon>
        <taxon>Lophotrochozoa</taxon>
        <taxon>Mollusca</taxon>
        <taxon>Cephalopoda</taxon>
        <taxon>Coleoidea</taxon>
        <taxon>Octopodiformes</taxon>
        <taxon>Octopoda</taxon>
        <taxon>Incirrata</taxon>
        <taxon>Octopodidae</taxon>
        <taxon>Octopus</taxon>
    </lineage>
</organism>
<dbReference type="Pfam" id="PF21701">
    <property type="entry name" value="GLOD4_C"/>
    <property type="match status" value="1"/>
</dbReference>
<protein>
    <submittedName>
        <fullName evidence="5">Glyoxalase domain-containing protein 4</fullName>
    </submittedName>
</protein>
<name>A0A6P7THX7_9MOLL</name>
<comment type="similarity">
    <text evidence="1">Belongs to the glyoxalase I family.</text>
</comment>
<dbReference type="AlphaFoldDB" id="A0A6P7THX7"/>
<gene>
    <name evidence="5" type="primary">LOC115224320</name>
</gene>
<feature type="domain" description="VOC" evidence="3">
    <location>
        <begin position="22"/>
        <end position="146"/>
    </location>
</feature>
<dbReference type="InterPro" id="IPR029068">
    <property type="entry name" value="Glyas_Bleomycin-R_OHBP_Dase"/>
</dbReference>
<dbReference type="PROSITE" id="PS51819">
    <property type="entry name" value="VOC"/>
    <property type="match status" value="2"/>
</dbReference>
<evidence type="ECO:0000313" key="4">
    <source>
        <dbReference type="Proteomes" id="UP000515154"/>
    </source>
</evidence>
<dbReference type="InterPro" id="IPR043194">
    <property type="entry name" value="GLOD4_C"/>
</dbReference>
<dbReference type="RefSeq" id="XP_029651033.1">
    <property type="nucleotide sequence ID" value="XM_029795173.2"/>
</dbReference>
<dbReference type="Proteomes" id="UP000515154">
    <property type="component" value="Linkage group LG25"/>
</dbReference>
<reference evidence="5" key="1">
    <citation type="submission" date="2025-08" db="UniProtKB">
        <authorList>
            <consortium name="RefSeq"/>
        </authorList>
    </citation>
    <scope>IDENTIFICATION</scope>
</reference>
<sequence>MSSDSIDEENDFVGEYRIGIKRPLHFVFKISNRKENLHFFQRILGMRVLRHEEFVEGCKAHCNGPYDGRWSKTMIGYGSEDSHFVMELTYNYNIGSYHHGNDFWGITIFSKTIMDSVRKNKYKFTEEHGGFALKSPDGYKFLIMEQKSEGDPVKKVTLCVSDLTRSIDFWSRLMGMAVYRQSEQKAELGFDGTSCNLELIKIAEPFDRGTAYGRIAFAVPRQELPIIQRTLEEERETILTPLLALDTPGKATVEVVICADPDNHEICFVGDEAFKELSKIDTNAPSLLDKAIEGDKSEEWFEKKGKTKIEG</sequence>
<dbReference type="PANTHER" id="PTHR46466:SF1">
    <property type="entry name" value="GLYOXALASE DOMAIN-CONTAINING PROTEIN 4"/>
    <property type="match status" value="1"/>
</dbReference>
<keyword evidence="4" id="KW-1185">Reference proteome</keyword>
<dbReference type="InterPro" id="IPR043193">
    <property type="entry name" value="GLOD4"/>
</dbReference>
<evidence type="ECO:0000313" key="5">
    <source>
        <dbReference type="RefSeq" id="XP_029651033.1"/>
    </source>
</evidence>
<dbReference type="KEGG" id="osn:115224320"/>
<evidence type="ECO:0000256" key="1">
    <source>
        <dbReference type="ARBA" id="ARBA00010363"/>
    </source>
</evidence>
<dbReference type="InterPro" id="IPR037523">
    <property type="entry name" value="VOC_core"/>
</dbReference>
<keyword evidence="2" id="KW-0677">Repeat</keyword>
<dbReference type="PANTHER" id="PTHR46466">
    <property type="entry name" value="GLYOXALASE DOMAIN-CONTAINING PROTEIN 4"/>
    <property type="match status" value="1"/>
</dbReference>
<evidence type="ECO:0000259" key="3">
    <source>
        <dbReference type="PROSITE" id="PS51819"/>
    </source>
</evidence>